<dbReference type="OrthoDB" id="406981at2759"/>
<feature type="compositionally biased region" description="Pro residues" evidence="7">
    <location>
        <begin position="964"/>
        <end position="975"/>
    </location>
</feature>
<protein>
    <recommendedName>
        <fullName evidence="10">Sulfotransferase domain-containing protein</fullName>
    </recommendedName>
</protein>
<comment type="subcellular location">
    <subcellularLocation>
        <location evidence="1">Membrane</location>
        <topology evidence="1">Single-pass membrane protein</topology>
    </subcellularLocation>
</comment>
<dbReference type="GO" id="GO:0016020">
    <property type="term" value="C:membrane"/>
    <property type="evidence" value="ECO:0007669"/>
    <property type="project" value="UniProtKB-SubCell"/>
</dbReference>
<dbReference type="KEGG" id="cvr:CHLNCDRAFT_138788"/>
<feature type="compositionally biased region" description="Pro residues" evidence="7">
    <location>
        <begin position="613"/>
        <end position="628"/>
    </location>
</feature>
<dbReference type="EMBL" id="GL433856">
    <property type="protein sequence ID" value="EFN52463.1"/>
    <property type="molecule type" value="Genomic_DNA"/>
</dbReference>
<evidence type="ECO:0000256" key="4">
    <source>
        <dbReference type="ARBA" id="ARBA00022989"/>
    </source>
</evidence>
<sequence>MRTGTFLARVMQQAMPAEGSGRYCVMGRDYSRHANFPCLGKMGGDLSPQHLQLLEDLRANFTHRCSAFNAHQDYGFFRALRVDHARTLTLASLRHPVERAVSYYFYLLQRGTLPQAFQPRGESDHSGLLAFAQHLAQPNHQTRLLGGDMVCRWPGSGERPGGDAELLDAAKRNLETFCVVAITEFMGESLQQLAEAAGWPEAVLFSNTTRENATPHPRVPLEVRRHIAAINHLDMQLYEYAVQLLLRRSSGAATRLLKSGSSGPQEAVLGSSSATASELEAGLQRRQCPPRTGGLPLSVAFLHVPKTAGLFLARVMQQAMPAEGRGRYCIRGRDHSWHAIHPCIRENGPLPPQVQLLEDLRANFTHRCSAFNAHQDYGFFRALRVDHTRTLTLASLRHPVERAVSHYYFQMKQTWEKHEMGNPWGFEFWPRNHTDFSGLLAFAAERHHQANLHTRLLGGATGCQWPGGPPVPRRDAEMLEAAKRNLETFCVVAISEFMGESLQQLAEAAGWPEAVLFSNTTRENATPHPHVPLEVWRQIAAINHLDMQLYEYAVPVPPAVQQARPESLTVQCAHCVRYLRVELPLQLYDGALHCPQPLLLQQGQQPHALSLSPPAPAQSPSQPAPLPLAPVSQQAQHDQQQPLLARRPGQQVDMEGAARQDDAPQQPAQASQSRAGARASSSGSSALRRKKAQEQGGAAATAAGGGSYSLAQQLELRRQLQDQQHMQEQGLQAAQHAQQQVLNTHAQVELAQQQQLAILQHCGQGAATGLAAGGGACNLVQQEQQLLLLHLRQLQQRQAAAGGMPALMQQQQQQQPPLQPQLQLQTAPATPAQQLPIAPLTTTPNPALPSMAHTALQPQPQQLFHSAQVAAQPPPIAAAKQQLPSPRLPIPSGVPAQQAEAPVAVAAAPAPLEAPQQQGQGRQAAAAAGNVGSSPDIFDQLLAEMDFSALDASTPAATRHHSLPPQPSQPFPPAAPAFGSCHSLPAQPAGQAGGGGSGGGSGGHAVAGAPSGGGSPATLSFVAAEPAPADPAAGAAAGCTQQGRRLRKRAAHQASSGAGRAAQPHPQQASAAPAKRQPGAEEPASAPVQPAAASPPAPTTLAAAFLAFERRRQQG</sequence>
<keyword evidence="2" id="KW-0808">Transferase</keyword>
<keyword evidence="9" id="KW-1185">Reference proteome</keyword>
<feature type="region of interest" description="Disordered" evidence="7">
    <location>
        <begin position="805"/>
        <end position="830"/>
    </location>
</feature>
<feature type="region of interest" description="Disordered" evidence="7">
    <location>
        <begin position="956"/>
        <end position="1115"/>
    </location>
</feature>
<dbReference type="PANTHER" id="PTHR12812">
    <property type="entry name" value="HEPARAN SULFATE 6-O-SULFOTRANSFERASE 3"/>
    <property type="match status" value="1"/>
</dbReference>
<keyword evidence="4" id="KW-1133">Transmembrane helix</keyword>
<dbReference type="InterPro" id="IPR027417">
    <property type="entry name" value="P-loop_NTPase"/>
</dbReference>
<feature type="compositionally biased region" description="Low complexity" evidence="7">
    <location>
        <begin position="911"/>
        <end position="929"/>
    </location>
</feature>
<evidence type="ECO:0000256" key="3">
    <source>
        <dbReference type="ARBA" id="ARBA00022692"/>
    </source>
</evidence>
<feature type="region of interest" description="Disordered" evidence="7">
    <location>
        <begin position="911"/>
        <end position="930"/>
    </location>
</feature>
<accession>E1ZNR6</accession>
<feature type="region of interest" description="Disordered" evidence="7">
    <location>
        <begin position="605"/>
        <end position="705"/>
    </location>
</feature>
<dbReference type="eggNOG" id="ENOG502R8PN">
    <property type="taxonomic scope" value="Eukaryota"/>
</dbReference>
<feature type="compositionally biased region" description="Low complexity" evidence="7">
    <location>
        <begin position="1023"/>
        <end position="1037"/>
    </location>
</feature>
<keyword evidence="3" id="KW-0812">Transmembrane</keyword>
<evidence type="ECO:0000256" key="1">
    <source>
        <dbReference type="ARBA" id="ARBA00004167"/>
    </source>
</evidence>
<feature type="compositionally biased region" description="Low complexity" evidence="7">
    <location>
        <begin position="1061"/>
        <end position="1092"/>
    </location>
</feature>
<dbReference type="RefSeq" id="XP_005844565.1">
    <property type="nucleotide sequence ID" value="XM_005844503.1"/>
</dbReference>
<dbReference type="GeneID" id="17351806"/>
<dbReference type="PANTHER" id="PTHR12812:SF0">
    <property type="entry name" value="HEPARAN-SULFATE 6-O-SULFOTRANSFERASE"/>
    <property type="match status" value="1"/>
</dbReference>
<feature type="compositionally biased region" description="Low complexity" evidence="7">
    <location>
        <begin position="629"/>
        <end position="641"/>
    </location>
</feature>
<evidence type="ECO:0000256" key="2">
    <source>
        <dbReference type="ARBA" id="ARBA00022679"/>
    </source>
</evidence>
<dbReference type="Gene3D" id="3.40.50.300">
    <property type="entry name" value="P-loop containing nucleotide triphosphate hydrolases"/>
    <property type="match status" value="2"/>
</dbReference>
<reference evidence="8 9" key="1">
    <citation type="journal article" date="2010" name="Plant Cell">
        <title>The Chlorella variabilis NC64A genome reveals adaptation to photosymbiosis, coevolution with viruses, and cryptic sex.</title>
        <authorList>
            <person name="Blanc G."/>
            <person name="Duncan G."/>
            <person name="Agarkova I."/>
            <person name="Borodovsky M."/>
            <person name="Gurnon J."/>
            <person name="Kuo A."/>
            <person name="Lindquist E."/>
            <person name="Lucas S."/>
            <person name="Pangilinan J."/>
            <person name="Polle J."/>
            <person name="Salamov A."/>
            <person name="Terry A."/>
            <person name="Yamada T."/>
            <person name="Dunigan D.D."/>
            <person name="Grigoriev I.V."/>
            <person name="Claverie J.M."/>
            <person name="Van Etten J.L."/>
        </authorList>
    </citation>
    <scope>NUCLEOTIDE SEQUENCE [LARGE SCALE GENOMIC DNA]</scope>
    <source>
        <strain evidence="8 9">NC64A</strain>
    </source>
</reference>
<evidence type="ECO:0000313" key="9">
    <source>
        <dbReference type="Proteomes" id="UP000008141"/>
    </source>
</evidence>
<feature type="compositionally biased region" description="Low complexity" evidence="7">
    <location>
        <begin position="663"/>
        <end position="686"/>
    </location>
</feature>
<evidence type="ECO:0000256" key="5">
    <source>
        <dbReference type="ARBA" id="ARBA00023136"/>
    </source>
</evidence>
<dbReference type="AlphaFoldDB" id="E1ZNR6"/>
<proteinExistence type="predicted"/>
<dbReference type="GO" id="GO:0017095">
    <property type="term" value="F:heparan sulfate 6-sulfotransferase activity"/>
    <property type="evidence" value="ECO:0007669"/>
    <property type="project" value="TreeGrafter"/>
</dbReference>
<keyword evidence="6" id="KW-0325">Glycoprotein</keyword>
<evidence type="ECO:0000256" key="7">
    <source>
        <dbReference type="SAM" id="MobiDB-lite"/>
    </source>
</evidence>
<dbReference type="Proteomes" id="UP000008141">
    <property type="component" value="Unassembled WGS sequence"/>
</dbReference>
<keyword evidence="5" id="KW-0472">Membrane</keyword>
<evidence type="ECO:0000256" key="6">
    <source>
        <dbReference type="ARBA" id="ARBA00023180"/>
    </source>
</evidence>
<evidence type="ECO:0000313" key="8">
    <source>
        <dbReference type="EMBL" id="EFN52463.1"/>
    </source>
</evidence>
<evidence type="ECO:0008006" key="10">
    <source>
        <dbReference type="Google" id="ProtNLM"/>
    </source>
</evidence>
<name>E1ZNR6_CHLVA</name>
<feature type="compositionally biased region" description="Gly residues" evidence="7">
    <location>
        <begin position="991"/>
        <end position="1015"/>
    </location>
</feature>
<gene>
    <name evidence="8" type="ORF">CHLNCDRAFT_138788</name>
</gene>
<organism evidence="9">
    <name type="scientific">Chlorella variabilis</name>
    <name type="common">Green alga</name>
    <dbReference type="NCBI Taxonomy" id="554065"/>
    <lineage>
        <taxon>Eukaryota</taxon>
        <taxon>Viridiplantae</taxon>
        <taxon>Chlorophyta</taxon>
        <taxon>core chlorophytes</taxon>
        <taxon>Trebouxiophyceae</taxon>
        <taxon>Chlorellales</taxon>
        <taxon>Chlorellaceae</taxon>
        <taxon>Chlorella clade</taxon>
        <taxon>Chlorella</taxon>
    </lineage>
</organism>
<dbReference type="InParanoid" id="E1ZNR6"/>
<dbReference type="InterPro" id="IPR010635">
    <property type="entry name" value="Heparan_SO4-6-sulfoTrfase"/>
</dbReference>